<proteinExistence type="predicted"/>
<reference evidence="2 3" key="1">
    <citation type="journal article" date="2016" name="Nat. Commun.">
        <title>Thousands of microbial genomes shed light on interconnected biogeochemical processes in an aquifer system.</title>
        <authorList>
            <person name="Anantharaman K."/>
            <person name="Brown C.T."/>
            <person name="Hug L.A."/>
            <person name="Sharon I."/>
            <person name="Castelle C.J."/>
            <person name="Probst A.J."/>
            <person name="Thomas B.C."/>
            <person name="Singh A."/>
            <person name="Wilkins M.J."/>
            <person name="Karaoz U."/>
            <person name="Brodie E.L."/>
            <person name="Williams K.H."/>
            <person name="Hubbard S.S."/>
            <person name="Banfield J.F."/>
        </authorList>
    </citation>
    <scope>NUCLEOTIDE SEQUENCE [LARGE SCALE GENOMIC DNA]</scope>
</reference>
<feature type="transmembrane region" description="Helical" evidence="1">
    <location>
        <begin position="52"/>
        <end position="76"/>
    </location>
</feature>
<name>A0A1F6DNL2_9BACT</name>
<evidence type="ECO:0000313" key="3">
    <source>
        <dbReference type="Proteomes" id="UP000178532"/>
    </source>
</evidence>
<evidence type="ECO:0000313" key="2">
    <source>
        <dbReference type="EMBL" id="OGG62907.1"/>
    </source>
</evidence>
<dbReference type="Pfam" id="PF04020">
    <property type="entry name" value="Phage_holin_4_2"/>
    <property type="match status" value="1"/>
</dbReference>
<dbReference type="PANTHER" id="PTHR37309">
    <property type="entry name" value="SLR0284 PROTEIN"/>
    <property type="match status" value="1"/>
</dbReference>
<dbReference type="InterPro" id="IPR007165">
    <property type="entry name" value="Phage_holin_4_2"/>
</dbReference>
<dbReference type="EMBL" id="MFLI01000001">
    <property type="protein sequence ID" value="OGG62907.1"/>
    <property type="molecule type" value="Genomic_DNA"/>
</dbReference>
<accession>A0A1F6DNL2</accession>
<protein>
    <recommendedName>
        <fullName evidence="4">Phage holin family protein</fullName>
    </recommendedName>
</protein>
<keyword evidence="1" id="KW-1133">Transmembrane helix</keyword>
<organism evidence="2 3">
    <name type="scientific">Candidatus Kaiserbacteria bacterium RIFCSPHIGHO2_02_FULL_54_22</name>
    <dbReference type="NCBI Taxonomy" id="1798495"/>
    <lineage>
        <taxon>Bacteria</taxon>
        <taxon>Candidatus Kaiseribacteriota</taxon>
    </lineage>
</organism>
<keyword evidence="1" id="KW-0812">Transmembrane</keyword>
<feature type="transmembrane region" description="Helical" evidence="1">
    <location>
        <begin position="88"/>
        <end position="108"/>
    </location>
</feature>
<feature type="transmembrane region" description="Helical" evidence="1">
    <location>
        <begin position="28"/>
        <end position="45"/>
    </location>
</feature>
<gene>
    <name evidence="2" type="ORF">A3C19_02170</name>
</gene>
<evidence type="ECO:0000256" key="1">
    <source>
        <dbReference type="SAM" id="Phobius"/>
    </source>
</evidence>
<dbReference type="AlphaFoldDB" id="A0A1F6DNL2"/>
<dbReference type="PANTHER" id="PTHR37309:SF1">
    <property type="entry name" value="SLR0284 PROTEIN"/>
    <property type="match status" value="1"/>
</dbReference>
<dbReference type="STRING" id="1798495.A3C19_02170"/>
<evidence type="ECO:0008006" key="4">
    <source>
        <dbReference type="Google" id="ProtNLM"/>
    </source>
</evidence>
<comment type="caution">
    <text evidence="2">The sequence shown here is derived from an EMBL/GenBank/DDBJ whole genome shotgun (WGS) entry which is preliminary data.</text>
</comment>
<sequence>MKIFFHWLIAALAIGIAAYIVPGVTITFVGALIAAIVLGALNLFIRPILMVLTLPINVITLGLFSLVINAFLVLLATKLVPGFDIVDFWTALLFALVLAIVNWVFHFWNRS</sequence>
<keyword evidence="1" id="KW-0472">Membrane</keyword>
<dbReference type="Proteomes" id="UP000178532">
    <property type="component" value="Unassembled WGS sequence"/>
</dbReference>